<evidence type="ECO:0000313" key="2">
    <source>
        <dbReference type="EMBL" id="GET20872.1"/>
    </source>
</evidence>
<accession>A0A2P8CI96</accession>
<keyword evidence="5" id="KW-1185">Reference proteome</keyword>
<comment type="caution">
    <text evidence="3">The sequence shown here is derived from an EMBL/GenBank/DDBJ whole genome shotgun (WGS) entry which is preliminary data.</text>
</comment>
<reference evidence="2 5" key="2">
    <citation type="submission" date="2019-10" db="EMBL/GenBank/DDBJ databases">
        <title>Prolixibacter strains distinguished by the presence of nitrate reductase genes were adept at nitrate-dependent anaerobic corrosion of metallic iron and carbon steel.</title>
        <authorList>
            <person name="Iino T."/>
            <person name="Shono N."/>
            <person name="Ito K."/>
            <person name="Nakamura R."/>
            <person name="Sueoka K."/>
            <person name="Harayama S."/>
            <person name="Ohkuma M."/>
        </authorList>
    </citation>
    <scope>NUCLEOTIDE SEQUENCE [LARGE SCALE GENOMIC DNA]</scope>
    <source>
        <strain evidence="2 5">MIC1-1</strain>
    </source>
</reference>
<dbReference type="Proteomes" id="UP000396862">
    <property type="component" value="Unassembled WGS sequence"/>
</dbReference>
<dbReference type="RefSeq" id="WP_106541283.1">
    <property type="nucleotide sequence ID" value="NZ_BLAU01000001.1"/>
</dbReference>
<evidence type="ECO:0000256" key="1">
    <source>
        <dbReference type="SAM" id="MobiDB-lite"/>
    </source>
</evidence>
<protein>
    <recommendedName>
        <fullName evidence="6">Tetratricopeptide repeat protein</fullName>
    </recommendedName>
</protein>
<evidence type="ECO:0000313" key="3">
    <source>
        <dbReference type="EMBL" id="PSK84707.1"/>
    </source>
</evidence>
<reference evidence="3 4" key="1">
    <citation type="submission" date="2018-03" db="EMBL/GenBank/DDBJ databases">
        <title>Genomic Encyclopedia of Archaeal and Bacterial Type Strains, Phase II (KMG-II): from individual species to whole genera.</title>
        <authorList>
            <person name="Goeker M."/>
        </authorList>
    </citation>
    <scope>NUCLEOTIDE SEQUENCE [LARGE SCALE GENOMIC DNA]</scope>
    <source>
        <strain evidence="3 4">DSM 27267</strain>
    </source>
</reference>
<feature type="compositionally biased region" description="Basic and acidic residues" evidence="1">
    <location>
        <begin position="228"/>
        <end position="243"/>
    </location>
</feature>
<feature type="region of interest" description="Disordered" evidence="1">
    <location>
        <begin position="132"/>
        <end position="160"/>
    </location>
</feature>
<dbReference type="Proteomes" id="UP000240621">
    <property type="component" value="Unassembled WGS sequence"/>
</dbReference>
<organism evidence="3 4">
    <name type="scientific">Prolixibacter denitrificans</name>
    <dbReference type="NCBI Taxonomy" id="1541063"/>
    <lineage>
        <taxon>Bacteria</taxon>
        <taxon>Pseudomonadati</taxon>
        <taxon>Bacteroidota</taxon>
        <taxon>Bacteroidia</taxon>
        <taxon>Marinilabiliales</taxon>
        <taxon>Prolixibacteraceae</taxon>
        <taxon>Prolixibacter</taxon>
    </lineage>
</organism>
<dbReference type="EMBL" id="PYGC01000002">
    <property type="protein sequence ID" value="PSK84707.1"/>
    <property type="molecule type" value="Genomic_DNA"/>
</dbReference>
<sequence>MSMNREQMMRYLDEPTQLNEKSLGELKEILDEFPFFQTAHMLYARNLLNEKSFRFTNQLKVAAANVTDRSMLYFLLHPKARHEAEVYEPKQETADIEMPPQSVATSPEEEKTGTATEEDEGFFELAEDVTHAHPEKESPVDDHSNTTDDEEGVAQKPPQKSFDLLDFDVMEPSFYQLDEDVTSIKGLSDLSKSINRNAKKDNKPEKEEAKDNLIDKFLETKPTISPAKKGDGQQEDISERSAEETDEFMTETLAHIYVKQGYYEKAIKAFQKLSLKYPEKSIYFARQIEDVRKLLNR</sequence>
<evidence type="ECO:0008006" key="6">
    <source>
        <dbReference type="Google" id="ProtNLM"/>
    </source>
</evidence>
<name>A0A2P8CI96_9BACT</name>
<dbReference type="AlphaFoldDB" id="A0A2P8CI96"/>
<evidence type="ECO:0000313" key="5">
    <source>
        <dbReference type="Proteomes" id="UP000396862"/>
    </source>
</evidence>
<feature type="region of interest" description="Disordered" evidence="1">
    <location>
        <begin position="220"/>
        <end position="245"/>
    </location>
</feature>
<proteinExistence type="predicted"/>
<dbReference type="EMBL" id="BLAU01000001">
    <property type="protein sequence ID" value="GET20872.1"/>
    <property type="molecule type" value="Genomic_DNA"/>
</dbReference>
<feature type="compositionally biased region" description="Basic and acidic residues" evidence="1">
    <location>
        <begin position="132"/>
        <end position="146"/>
    </location>
</feature>
<gene>
    <name evidence="3" type="ORF">CLV93_102498</name>
    <name evidence="2" type="ORF">JCM18694_11180</name>
</gene>
<feature type="region of interest" description="Disordered" evidence="1">
    <location>
        <begin position="89"/>
        <end position="118"/>
    </location>
</feature>
<evidence type="ECO:0000313" key="4">
    <source>
        <dbReference type="Proteomes" id="UP000240621"/>
    </source>
</evidence>
<dbReference type="OrthoDB" id="594666at2"/>